<feature type="transmembrane region" description="Helical" evidence="1">
    <location>
        <begin position="6"/>
        <end position="23"/>
    </location>
</feature>
<protein>
    <submittedName>
        <fullName evidence="2">Uncharacterized protein</fullName>
    </submittedName>
</protein>
<evidence type="ECO:0000313" key="3">
    <source>
        <dbReference type="Proteomes" id="UP000663852"/>
    </source>
</evidence>
<accession>A0A814L8J6</accession>
<evidence type="ECO:0000256" key="1">
    <source>
        <dbReference type="SAM" id="Phobius"/>
    </source>
</evidence>
<keyword evidence="1" id="KW-0472">Membrane</keyword>
<dbReference type="EMBL" id="CAJNOJ010000082">
    <property type="protein sequence ID" value="CAF1062432.1"/>
    <property type="molecule type" value="Genomic_DNA"/>
</dbReference>
<proteinExistence type="predicted"/>
<sequence length="70" mass="8241">MLHIYPVLLSIVLVQSNVILSCSRKYKYKIIQLLQSFVNIIIFHSIIGKHSTHLNGKFRQSPAYFTRFYL</sequence>
<comment type="caution">
    <text evidence="2">The sequence shown here is derived from an EMBL/GenBank/DDBJ whole genome shotgun (WGS) entry which is preliminary data.</text>
</comment>
<feature type="transmembrane region" description="Helical" evidence="1">
    <location>
        <begin position="30"/>
        <end position="47"/>
    </location>
</feature>
<name>A0A814L8J6_ADIRI</name>
<keyword evidence="1" id="KW-1133">Transmembrane helix</keyword>
<evidence type="ECO:0000313" key="2">
    <source>
        <dbReference type="EMBL" id="CAF1062432.1"/>
    </source>
</evidence>
<dbReference type="Proteomes" id="UP000663852">
    <property type="component" value="Unassembled WGS sequence"/>
</dbReference>
<organism evidence="2 3">
    <name type="scientific">Adineta ricciae</name>
    <name type="common">Rotifer</name>
    <dbReference type="NCBI Taxonomy" id="249248"/>
    <lineage>
        <taxon>Eukaryota</taxon>
        <taxon>Metazoa</taxon>
        <taxon>Spiralia</taxon>
        <taxon>Gnathifera</taxon>
        <taxon>Rotifera</taxon>
        <taxon>Eurotatoria</taxon>
        <taxon>Bdelloidea</taxon>
        <taxon>Adinetida</taxon>
        <taxon>Adinetidae</taxon>
        <taxon>Adineta</taxon>
    </lineage>
</organism>
<reference evidence="2" key="1">
    <citation type="submission" date="2021-02" db="EMBL/GenBank/DDBJ databases">
        <authorList>
            <person name="Nowell W R."/>
        </authorList>
    </citation>
    <scope>NUCLEOTIDE SEQUENCE</scope>
</reference>
<dbReference type="AlphaFoldDB" id="A0A814L8J6"/>
<keyword evidence="1" id="KW-0812">Transmembrane</keyword>
<gene>
    <name evidence="2" type="ORF">EDS130_LOCUS17989</name>
</gene>